<feature type="transmembrane region" description="Helical" evidence="1">
    <location>
        <begin position="81"/>
        <end position="101"/>
    </location>
</feature>
<reference evidence="2" key="1">
    <citation type="submission" date="2018-06" db="EMBL/GenBank/DDBJ databases">
        <title>Genomic Encyclopedia of Type Strains, Phase IV (KMG-V): Genome sequencing to study the core and pangenomes of soil and plant-associated prokaryotes.</title>
        <authorList>
            <person name="Whitman W."/>
        </authorList>
    </citation>
    <scope>NUCLEOTIDE SEQUENCE [LARGE SCALE GENOMIC DNA]</scope>
    <source>
        <strain evidence="2">MLR2-44</strain>
    </source>
</reference>
<name>A0A2W7PMG4_9BURK</name>
<keyword evidence="1" id="KW-0472">Membrane</keyword>
<keyword evidence="1" id="KW-1133">Transmembrane helix</keyword>
<evidence type="ECO:0000313" key="2">
    <source>
        <dbReference type="EMBL" id="PZX26931.1"/>
    </source>
</evidence>
<protein>
    <submittedName>
        <fullName evidence="2">Uncharacterized protein</fullName>
    </submittedName>
</protein>
<evidence type="ECO:0000256" key="1">
    <source>
        <dbReference type="SAM" id="Phobius"/>
    </source>
</evidence>
<organism evidence="2 3">
    <name type="scientific">Cupriavidus phytorum</name>
    <dbReference type="NCBI Taxonomy" id="3024399"/>
    <lineage>
        <taxon>Bacteria</taxon>
        <taxon>Pseudomonadati</taxon>
        <taxon>Pseudomonadota</taxon>
        <taxon>Betaproteobacteria</taxon>
        <taxon>Burkholderiales</taxon>
        <taxon>Burkholderiaceae</taxon>
        <taxon>Cupriavidus</taxon>
    </lineage>
</organism>
<accession>A0A2W7PMG4</accession>
<dbReference type="AlphaFoldDB" id="A0A2W7PMG4"/>
<feature type="transmembrane region" description="Helical" evidence="1">
    <location>
        <begin position="38"/>
        <end position="61"/>
    </location>
</feature>
<feature type="transmembrane region" description="Helical" evidence="1">
    <location>
        <begin position="145"/>
        <end position="165"/>
    </location>
</feature>
<feature type="transmembrane region" description="Helical" evidence="1">
    <location>
        <begin position="113"/>
        <end position="133"/>
    </location>
</feature>
<proteinExistence type="predicted"/>
<sequence>MQRYAARLSGKDDMETWDALLAAIETWQPVVALRASTWAYPLVSWLHLLGIGLLFGTIAVVDLRLAGGLRRLEEATVRETLVPLSLGGFVLAVLTGLLLFAPAAREYQSNPWFAAKLALMGAAALNAIVLQLASFRQSNGRHARFAGLLSFGLWATVILAGRMLAFG</sequence>
<evidence type="ECO:0000313" key="3">
    <source>
        <dbReference type="Proteomes" id="UP000249638"/>
    </source>
</evidence>
<keyword evidence="3" id="KW-1185">Reference proteome</keyword>
<dbReference type="EMBL" id="QKZN01000006">
    <property type="protein sequence ID" value="PZX26931.1"/>
    <property type="molecule type" value="Genomic_DNA"/>
</dbReference>
<dbReference type="Proteomes" id="UP000249638">
    <property type="component" value="Unassembled WGS sequence"/>
</dbReference>
<comment type="caution">
    <text evidence="2">The sequence shown here is derived from an EMBL/GenBank/DDBJ whole genome shotgun (WGS) entry which is preliminary data.</text>
</comment>
<gene>
    <name evidence="2" type="ORF">C7416_106220</name>
</gene>
<keyword evidence="1" id="KW-0812">Transmembrane</keyword>